<keyword evidence="1" id="KW-0472">Membrane</keyword>
<dbReference type="RefSeq" id="WP_006271253.1">
    <property type="nucleotide sequence ID" value="NZ_GL883077.1"/>
</dbReference>
<proteinExistence type="predicted"/>
<dbReference type="OrthoDB" id="7173178at2"/>
<dbReference type="HOGENOM" id="CLU_2140697_0_0_5"/>
<name>F4QK56_9CAUL</name>
<gene>
    <name evidence="2" type="ORF">ABI_05160</name>
</gene>
<reference evidence="3" key="1">
    <citation type="submission" date="2011-03" db="EMBL/GenBank/DDBJ databases">
        <title>Draft genome sequence of Brevundimonas diminuta.</title>
        <authorList>
            <person name="Brown P.J.B."/>
            <person name="Buechlein A."/>
            <person name="Hemmerich C."/>
            <person name="Brun Y.V."/>
        </authorList>
    </citation>
    <scope>NUCLEOTIDE SEQUENCE [LARGE SCALE GENOMIC DNA]</scope>
    <source>
        <strain evidence="3">C19</strain>
    </source>
</reference>
<dbReference type="AlphaFoldDB" id="F4QK56"/>
<keyword evidence="1" id="KW-1133">Transmembrane helix</keyword>
<dbReference type="Proteomes" id="UP000006512">
    <property type="component" value="Unassembled WGS sequence"/>
</dbReference>
<feature type="transmembrane region" description="Helical" evidence="1">
    <location>
        <begin position="17"/>
        <end position="37"/>
    </location>
</feature>
<feature type="transmembrane region" description="Helical" evidence="1">
    <location>
        <begin position="44"/>
        <end position="62"/>
    </location>
</feature>
<organism evidence="2 3">
    <name type="scientific">Asticcacaulis biprosthecium C19</name>
    <dbReference type="NCBI Taxonomy" id="715226"/>
    <lineage>
        <taxon>Bacteria</taxon>
        <taxon>Pseudomonadati</taxon>
        <taxon>Pseudomonadota</taxon>
        <taxon>Alphaproteobacteria</taxon>
        <taxon>Caulobacterales</taxon>
        <taxon>Caulobacteraceae</taxon>
        <taxon>Asticcacaulis</taxon>
    </lineage>
</organism>
<keyword evidence="1" id="KW-0812">Transmembrane</keyword>
<dbReference type="EMBL" id="GL883077">
    <property type="protein sequence ID" value="EGF92083.1"/>
    <property type="molecule type" value="Genomic_DNA"/>
</dbReference>
<accession>F4QK56</accession>
<evidence type="ECO:0000256" key="1">
    <source>
        <dbReference type="SAM" id="Phobius"/>
    </source>
</evidence>
<evidence type="ECO:0000313" key="3">
    <source>
        <dbReference type="Proteomes" id="UP000006512"/>
    </source>
</evidence>
<protein>
    <submittedName>
        <fullName evidence="2">Putative membrane protein</fullName>
    </submittedName>
</protein>
<feature type="transmembrane region" description="Helical" evidence="1">
    <location>
        <begin position="82"/>
        <end position="101"/>
    </location>
</feature>
<evidence type="ECO:0000313" key="2">
    <source>
        <dbReference type="EMBL" id="EGF92083.1"/>
    </source>
</evidence>
<sequence>MNDIWNFFQDLSDGLNAALNGVNPLPVLIIGIIIGFLQPKPDRYLLKATLAVVAAFAIQAVWPALLGRPMNFPDFSRLQSIVQLFILLVIAYGTIGLLGSLKTALKFEGKKA</sequence>
<keyword evidence="3" id="KW-1185">Reference proteome</keyword>